<feature type="region of interest" description="Disordered" evidence="6">
    <location>
        <begin position="1"/>
        <end position="26"/>
    </location>
</feature>
<dbReference type="AlphaFoldDB" id="A0A2U2N3P4"/>
<dbReference type="OrthoDB" id="9807558at2"/>
<dbReference type="SMART" id="SM00346">
    <property type="entry name" value="HTH_ICLR"/>
    <property type="match status" value="1"/>
</dbReference>
<dbReference type="InterPro" id="IPR036388">
    <property type="entry name" value="WH-like_DNA-bd_sf"/>
</dbReference>
<accession>A0A2U2N3P4</accession>
<sequence length="275" mass="30037">MSEDQHPRRKRGRPRSEAPERQSGTVQALDRGLRLLRLLAEEHEATLTEIAVDLDMAPSSAYRLLITLQQRGMVTFQEDSQTWAIGVESFRIGSAFLRRTNTVEAARPVMRALVEATGETSNLGIEDRGEVVFVSQVETHQPIRAFFRPGTRGHMHASGIGKALLAERSTASLRAIAAERGLSRFTDTTLTTLAALEADLQHTRQRGWALDNEESTTGMRCLAAAIFNEYGEAVAGISISGLAARLPDAALPDIGERVRSAAREVTEAIGGRPPR</sequence>
<reference evidence="9 10" key="1">
    <citation type="submission" date="2018-05" db="EMBL/GenBank/DDBJ databases">
        <title>Spiribacter halobius sp. nov., a moderately halophilic bacterium isolated from marine solar saltern.</title>
        <authorList>
            <person name="Zheng W.-S."/>
            <person name="Lu D.-C."/>
            <person name="Du Z.-J."/>
        </authorList>
    </citation>
    <scope>NUCLEOTIDE SEQUENCE [LARGE SCALE GENOMIC DNA]</scope>
    <source>
        <strain evidence="9 10">E85</strain>
    </source>
</reference>
<keyword evidence="2" id="KW-0238">DNA-binding</keyword>
<dbReference type="Pfam" id="PF09339">
    <property type="entry name" value="HTH_IclR"/>
    <property type="match status" value="1"/>
</dbReference>
<dbReference type="SUPFAM" id="SSF46785">
    <property type="entry name" value="Winged helix' DNA-binding domain"/>
    <property type="match status" value="1"/>
</dbReference>
<feature type="domain" description="HTH iclR-type" evidence="7">
    <location>
        <begin position="26"/>
        <end position="87"/>
    </location>
</feature>
<dbReference type="GO" id="GO:0003700">
    <property type="term" value="F:DNA-binding transcription factor activity"/>
    <property type="evidence" value="ECO:0007669"/>
    <property type="project" value="TreeGrafter"/>
</dbReference>
<dbReference type="InterPro" id="IPR029016">
    <property type="entry name" value="GAF-like_dom_sf"/>
</dbReference>
<dbReference type="RefSeq" id="WP_109677862.1">
    <property type="nucleotide sequence ID" value="NZ_CP086615.1"/>
</dbReference>
<evidence type="ECO:0000256" key="1">
    <source>
        <dbReference type="ARBA" id="ARBA00023015"/>
    </source>
</evidence>
<proteinExistence type="predicted"/>
<dbReference type="SUPFAM" id="SSF55781">
    <property type="entry name" value="GAF domain-like"/>
    <property type="match status" value="1"/>
</dbReference>
<dbReference type="Gene3D" id="3.30.450.40">
    <property type="match status" value="1"/>
</dbReference>
<keyword evidence="10" id="KW-1185">Reference proteome</keyword>
<dbReference type="GO" id="GO:0045892">
    <property type="term" value="P:negative regulation of DNA-templated transcription"/>
    <property type="evidence" value="ECO:0007669"/>
    <property type="project" value="TreeGrafter"/>
</dbReference>
<dbReference type="PANTHER" id="PTHR30136:SF24">
    <property type="entry name" value="HTH-TYPE TRANSCRIPTIONAL REPRESSOR ALLR"/>
    <property type="match status" value="1"/>
</dbReference>
<dbReference type="InterPro" id="IPR005471">
    <property type="entry name" value="Tscrpt_reg_IclR_N"/>
</dbReference>
<evidence type="ECO:0000259" key="7">
    <source>
        <dbReference type="PROSITE" id="PS51077"/>
    </source>
</evidence>
<dbReference type="NCBIfam" id="NF045644">
    <property type="entry name" value="TransRegBhcR"/>
    <property type="match status" value="1"/>
</dbReference>
<dbReference type="InterPro" id="IPR036390">
    <property type="entry name" value="WH_DNA-bd_sf"/>
</dbReference>
<dbReference type="EMBL" id="QFFI01000009">
    <property type="protein sequence ID" value="PWG63730.1"/>
    <property type="molecule type" value="Genomic_DNA"/>
</dbReference>
<organism evidence="9 10">
    <name type="scientific">Sediminicurvatus halobius</name>
    <dbReference type="NCBI Taxonomy" id="2182432"/>
    <lineage>
        <taxon>Bacteria</taxon>
        <taxon>Pseudomonadati</taxon>
        <taxon>Pseudomonadota</taxon>
        <taxon>Gammaproteobacteria</taxon>
        <taxon>Chromatiales</taxon>
        <taxon>Ectothiorhodospiraceae</taxon>
        <taxon>Sediminicurvatus</taxon>
    </lineage>
</organism>
<dbReference type="InterPro" id="IPR050707">
    <property type="entry name" value="HTH_MetabolicPath_Reg"/>
</dbReference>
<dbReference type="InterPro" id="IPR014757">
    <property type="entry name" value="Tscrpt_reg_IclR_C"/>
</dbReference>
<dbReference type="PROSITE" id="PS51077">
    <property type="entry name" value="HTH_ICLR"/>
    <property type="match status" value="1"/>
</dbReference>
<comment type="caution">
    <text evidence="9">The sequence shown here is derived from an EMBL/GenBank/DDBJ whole genome shotgun (WGS) entry which is preliminary data.</text>
</comment>
<evidence type="ECO:0000256" key="3">
    <source>
        <dbReference type="ARBA" id="ARBA00023163"/>
    </source>
</evidence>
<evidence type="ECO:0000256" key="4">
    <source>
        <dbReference type="ARBA" id="ARBA00040379"/>
    </source>
</evidence>
<dbReference type="PANTHER" id="PTHR30136">
    <property type="entry name" value="HELIX-TURN-HELIX TRANSCRIPTIONAL REGULATOR, ICLR FAMILY"/>
    <property type="match status" value="1"/>
</dbReference>
<protein>
    <recommendedName>
        <fullName evidence="4">HTH-type transcriptional repressor AllR</fullName>
    </recommendedName>
    <alternativeName>
        <fullName evidence="5">Negative regulator of allantoin and glyoxylate utilization operons</fullName>
    </alternativeName>
</protein>
<dbReference type="Pfam" id="PF01614">
    <property type="entry name" value="IclR_C"/>
    <property type="match status" value="1"/>
</dbReference>
<evidence type="ECO:0000256" key="2">
    <source>
        <dbReference type="ARBA" id="ARBA00023125"/>
    </source>
</evidence>
<name>A0A2U2N3P4_9GAMM</name>
<keyword evidence="1" id="KW-0805">Transcription regulation</keyword>
<dbReference type="GO" id="GO:0003677">
    <property type="term" value="F:DNA binding"/>
    <property type="evidence" value="ECO:0007669"/>
    <property type="project" value="UniProtKB-KW"/>
</dbReference>
<evidence type="ECO:0000256" key="5">
    <source>
        <dbReference type="ARBA" id="ARBA00042627"/>
    </source>
</evidence>
<evidence type="ECO:0000313" key="9">
    <source>
        <dbReference type="EMBL" id="PWG63730.1"/>
    </source>
</evidence>
<gene>
    <name evidence="9" type="ORF">DEM34_07580</name>
</gene>
<evidence type="ECO:0000313" key="10">
    <source>
        <dbReference type="Proteomes" id="UP000245474"/>
    </source>
</evidence>
<dbReference type="Proteomes" id="UP000245474">
    <property type="component" value="Unassembled WGS sequence"/>
</dbReference>
<dbReference type="Gene3D" id="1.10.10.10">
    <property type="entry name" value="Winged helix-like DNA-binding domain superfamily/Winged helix DNA-binding domain"/>
    <property type="match status" value="1"/>
</dbReference>
<evidence type="ECO:0000256" key="6">
    <source>
        <dbReference type="SAM" id="MobiDB-lite"/>
    </source>
</evidence>
<feature type="domain" description="IclR-ED" evidence="8">
    <location>
        <begin position="88"/>
        <end position="271"/>
    </location>
</feature>
<keyword evidence="3" id="KW-0804">Transcription</keyword>
<dbReference type="PROSITE" id="PS51078">
    <property type="entry name" value="ICLR_ED"/>
    <property type="match status" value="1"/>
</dbReference>
<evidence type="ECO:0000259" key="8">
    <source>
        <dbReference type="PROSITE" id="PS51078"/>
    </source>
</evidence>
<dbReference type="InterPro" id="IPR054844">
    <property type="entry name" value="TransRegBhcR"/>
</dbReference>